<keyword evidence="13" id="KW-1185">Reference proteome</keyword>
<feature type="binding site" evidence="9">
    <location>
        <position position="135"/>
    </location>
    <ligand>
        <name>FAD</name>
        <dbReference type="ChEBI" id="CHEBI:57692"/>
    </ligand>
</feature>
<feature type="binding site" evidence="10">
    <location>
        <begin position="221"/>
        <end position="224"/>
    </location>
    <ligand>
        <name>NADP(+)</name>
        <dbReference type="ChEBI" id="CHEBI:58349"/>
    </ligand>
</feature>
<dbReference type="GO" id="GO:0016491">
    <property type="term" value="F:oxidoreductase activity"/>
    <property type="evidence" value="ECO:0007669"/>
    <property type="project" value="UniProtKB-KW"/>
</dbReference>
<evidence type="ECO:0000256" key="8">
    <source>
        <dbReference type="PIRNR" id="PIRNR000362"/>
    </source>
</evidence>
<accession>A0A1Z5JKJ8</accession>
<comment type="similarity">
    <text evidence="2 8">Belongs to the ferredoxin--NADP reductase type 1 family.</text>
</comment>
<keyword evidence="8" id="KW-0496">Mitochondrion</keyword>
<dbReference type="SUPFAM" id="SSF51971">
    <property type="entry name" value="Nucleotide-binding domain"/>
    <property type="match status" value="1"/>
</dbReference>
<evidence type="ECO:0000256" key="2">
    <source>
        <dbReference type="ARBA" id="ARBA00008312"/>
    </source>
</evidence>
<name>A0A1Z5JKJ8_FISSO</name>
<evidence type="ECO:0000256" key="1">
    <source>
        <dbReference type="ARBA" id="ARBA00001974"/>
    </source>
</evidence>
<evidence type="ECO:0000313" key="13">
    <source>
        <dbReference type="Proteomes" id="UP000198406"/>
    </source>
</evidence>
<comment type="cofactor">
    <cofactor evidence="1 8 9">
        <name>FAD</name>
        <dbReference type="ChEBI" id="CHEBI:57692"/>
    </cofactor>
</comment>
<dbReference type="PANTHER" id="PTHR48467:SF1">
    <property type="entry name" value="GLUTAMATE SYNTHASE 1 [NADH], CHLOROPLASTIC-LIKE"/>
    <property type="match status" value="1"/>
</dbReference>
<dbReference type="Gene3D" id="3.40.50.720">
    <property type="entry name" value="NAD(P)-binding Rossmann-like Domain"/>
    <property type="match status" value="1"/>
</dbReference>
<evidence type="ECO:0000259" key="11">
    <source>
        <dbReference type="Pfam" id="PF07992"/>
    </source>
</evidence>
<dbReference type="PIRSF" id="PIRSF000362">
    <property type="entry name" value="FNR"/>
    <property type="match status" value="1"/>
</dbReference>
<keyword evidence="3 8" id="KW-0285">Flavoprotein</keyword>
<evidence type="ECO:0000313" key="12">
    <source>
        <dbReference type="EMBL" id="GAX14318.1"/>
    </source>
</evidence>
<dbReference type="OrthoDB" id="333024at2759"/>
<dbReference type="InterPro" id="IPR055275">
    <property type="entry name" value="Ferredox_Rdtase"/>
</dbReference>
<reference evidence="12 13" key="1">
    <citation type="journal article" date="2015" name="Plant Cell">
        <title>Oil accumulation by the oleaginous diatom Fistulifera solaris as revealed by the genome and transcriptome.</title>
        <authorList>
            <person name="Tanaka T."/>
            <person name="Maeda Y."/>
            <person name="Veluchamy A."/>
            <person name="Tanaka M."/>
            <person name="Abida H."/>
            <person name="Marechal E."/>
            <person name="Bowler C."/>
            <person name="Muto M."/>
            <person name="Sunaga Y."/>
            <person name="Tanaka M."/>
            <person name="Yoshino T."/>
            <person name="Taniguchi T."/>
            <person name="Fukuda Y."/>
            <person name="Nemoto M."/>
            <person name="Matsumoto M."/>
            <person name="Wong P.S."/>
            <person name="Aburatani S."/>
            <person name="Fujibuchi W."/>
        </authorList>
    </citation>
    <scope>NUCLEOTIDE SEQUENCE [LARGE SCALE GENOMIC DNA]</scope>
    <source>
        <strain evidence="12 13">JPCC DA0580</strain>
    </source>
</reference>
<dbReference type="InterPro" id="IPR023753">
    <property type="entry name" value="FAD/NAD-binding_dom"/>
</dbReference>
<dbReference type="Proteomes" id="UP000198406">
    <property type="component" value="Unassembled WGS sequence"/>
</dbReference>
<feature type="binding site" evidence="9">
    <location>
        <position position="92"/>
    </location>
    <ligand>
        <name>FAD</name>
        <dbReference type="ChEBI" id="CHEBI:57692"/>
    </ligand>
</feature>
<feature type="binding site" evidence="9">
    <location>
        <position position="444"/>
    </location>
    <ligand>
        <name>FAD</name>
        <dbReference type="ChEBI" id="CHEBI:57692"/>
    </ligand>
</feature>
<dbReference type="FunCoup" id="A0A1Z5JKJ8">
    <property type="interactions" value="233"/>
</dbReference>
<dbReference type="EC" id="1.18.1.6" evidence="8"/>
<dbReference type="Gene3D" id="3.50.50.60">
    <property type="entry name" value="FAD/NAD(P)-binding domain"/>
    <property type="match status" value="1"/>
</dbReference>
<organism evidence="12 13">
    <name type="scientific">Fistulifera solaris</name>
    <name type="common">Oleaginous diatom</name>
    <dbReference type="NCBI Taxonomy" id="1519565"/>
    <lineage>
        <taxon>Eukaryota</taxon>
        <taxon>Sar</taxon>
        <taxon>Stramenopiles</taxon>
        <taxon>Ochrophyta</taxon>
        <taxon>Bacillariophyta</taxon>
        <taxon>Bacillariophyceae</taxon>
        <taxon>Bacillariophycidae</taxon>
        <taxon>Naviculales</taxon>
        <taxon>Naviculaceae</taxon>
        <taxon>Fistulifera</taxon>
    </lineage>
</organism>
<dbReference type="InterPro" id="IPR036188">
    <property type="entry name" value="FAD/NAD-bd_sf"/>
</dbReference>
<feature type="binding site" evidence="10">
    <location>
        <position position="451"/>
    </location>
    <ligand>
        <name>NADP(+)</name>
        <dbReference type="ChEBI" id="CHEBI:58349"/>
    </ligand>
</feature>
<feature type="domain" description="FAD/NAD(P)-binding" evidence="11">
    <location>
        <begin position="49"/>
        <end position="237"/>
    </location>
</feature>
<feature type="binding site" evidence="10">
    <location>
        <position position="276"/>
    </location>
    <ligand>
        <name>NADP(+)</name>
        <dbReference type="ChEBI" id="CHEBI:58349"/>
    </ligand>
</feature>
<sequence>MPARLFRVSPLWLQPSVRFSSLSCSLNSAHSPDPSRETLFVNRRCYSSYKIAIVGSGPAGCYSAKYLKSSFEKQEHRAQIDVIERLPTPFGLVRYGVAPDHSEVKNVQNDFAALFEGTDESVESVNVRFLGNVEVGWDVTVTELRSMYDIVLLAYGCESDRKLVLPGSHLPQILSAREFVAWYNGHPDFVHVGEQVSKALQVTAADTVESVRNAHVVVIGHGNVALDCARILAKGCQNLHDTDIASHTFPVIGGGISHISVIGRRGPIQGAFTIKEIRELVRLQKEGYGTSFHVSPQELKLGMNEASIQEMEGLAGRPKQRICDLLLKAAASESQTSECEKRVDLRFLLKPLRFETKDDDPSRLSAVICEKTALRGEPGCQKAIGTGEYESLYADLVLVSIGYKGTALPDVEPFFDEEMGILRNRNGKVDQSNDFECGLYVAGWLKRGPSGIIGTNIPDAKDTVASIMRDLLDTKPRVQRAGDIDSILAERKIQVVGWEDYKRLDDYEQTHKRSDNQPREKVVSIKQQLEAALKSG</sequence>
<keyword evidence="6 8" id="KW-0560">Oxidoreductase</keyword>
<dbReference type="Pfam" id="PF07992">
    <property type="entry name" value="Pyr_redox_2"/>
    <property type="match status" value="1"/>
</dbReference>
<feature type="binding site" evidence="10">
    <location>
        <begin position="264"/>
        <end position="265"/>
    </location>
    <ligand>
        <name>NADP(+)</name>
        <dbReference type="ChEBI" id="CHEBI:58349"/>
    </ligand>
</feature>
<comment type="subcellular location">
    <subcellularLocation>
        <location evidence="8">Mitochondrion</location>
    </subcellularLocation>
</comment>
<evidence type="ECO:0000256" key="6">
    <source>
        <dbReference type="ARBA" id="ARBA00023002"/>
    </source>
</evidence>
<feature type="binding site" evidence="9">
    <location>
        <position position="84"/>
    </location>
    <ligand>
        <name>FAD</name>
        <dbReference type="ChEBI" id="CHEBI:57692"/>
    </ligand>
</feature>
<dbReference type="PANTHER" id="PTHR48467">
    <property type="entry name" value="GLUTAMATE SYNTHASE 1 [NADH], CHLOROPLASTIC-LIKE"/>
    <property type="match status" value="1"/>
</dbReference>
<protein>
    <recommendedName>
        <fullName evidence="8">NADPH:adrenodoxin oxidoreductase, mitochondrial</fullName>
        <ecNumber evidence="8">1.18.1.6</ecNumber>
    </recommendedName>
</protein>
<dbReference type="InParanoid" id="A0A1Z5JKJ8"/>
<evidence type="ECO:0000256" key="9">
    <source>
        <dbReference type="PIRSR" id="PIRSR000362-1"/>
    </source>
</evidence>
<keyword evidence="4 8" id="KW-0274">FAD</keyword>
<dbReference type="AlphaFoldDB" id="A0A1Z5JKJ8"/>
<comment type="catalytic activity">
    <reaction evidence="7 8">
        <text>2 reduced [adrenodoxin] + NADP(+) + H(+) = 2 oxidized [adrenodoxin] + NADPH</text>
        <dbReference type="Rhea" id="RHEA:42312"/>
        <dbReference type="Rhea" id="RHEA-COMP:9998"/>
        <dbReference type="Rhea" id="RHEA-COMP:9999"/>
        <dbReference type="ChEBI" id="CHEBI:15378"/>
        <dbReference type="ChEBI" id="CHEBI:33737"/>
        <dbReference type="ChEBI" id="CHEBI:33738"/>
        <dbReference type="ChEBI" id="CHEBI:57783"/>
        <dbReference type="ChEBI" id="CHEBI:58349"/>
        <dbReference type="EC" id="1.18.1.6"/>
    </reaction>
</comment>
<feature type="binding site" evidence="9">
    <location>
        <position position="59"/>
    </location>
    <ligand>
        <name>FAD</name>
        <dbReference type="ChEBI" id="CHEBI:57692"/>
    </ligand>
</feature>
<dbReference type="EMBL" id="BDSP01000078">
    <property type="protein sequence ID" value="GAX14318.1"/>
    <property type="molecule type" value="Genomic_DNA"/>
</dbReference>
<dbReference type="PRINTS" id="PR00419">
    <property type="entry name" value="ADXRDTASE"/>
</dbReference>
<proteinExistence type="inferred from homology"/>
<keyword evidence="5 8" id="KW-0521">NADP</keyword>
<evidence type="ECO:0000256" key="4">
    <source>
        <dbReference type="ARBA" id="ARBA00022827"/>
    </source>
</evidence>
<gene>
    <name evidence="12" type="ORF">FisN_1Hh518</name>
</gene>
<dbReference type="GO" id="GO:0005739">
    <property type="term" value="C:mitochondrion"/>
    <property type="evidence" value="ECO:0007669"/>
    <property type="project" value="UniProtKB-SubCell"/>
</dbReference>
<evidence type="ECO:0000256" key="5">
    <source>
        <dbReference type="ARBA" id="ARBA00022857"/>
    </source>
</evidence>
<evidence type="ECO:0000256" key="3">
    <source>
        <dbReference type="ARBA" id="ARBA00022630"/>
    </source>
</evidence>
<feature type="binding site" evidence="9">
    <location>
        <begin position="451"/>
        <end position="453"/>
    </location>
    <ligand>
        <name>FAD</name>
        <dbReference type="ChEBI" id="CHEBI:57692"/>
    </ligand>
</feature>
<evidence type="ECO:0000256" key="10">
    <source>
        <dbReference type="PIRSR" id="PIRSR000362-2"/>
    </source>
</evidence>
<dbReference type="InterPro" id="IPR021163">
    <property type="entry name" value="Ferredox_Rdtase_adrenod"/>
</dbReference>
<comment type="caution">
    <text evidence="12">The sequence shown here is derived from an EMBL/GenBank/DDBJ whole genome shotgun (WGS) entry which is preliminary data.</text>
</comment>
<evidence type="ECO:0000256" key="7">
    <source>
        <dbReference type="ARBA" id="ARBA00048933"/>
    </source>
</evidence>